<dbReference type="Proteomes" id="UP000268652">
    <property type="component" value="Unassembled WGS sequence"/>
</dbReference>
<dbReference type="OrthoDB" id="129465at2"/>
<feature type="domain" description="DUF7059" evidence="6">
    <location>
        <begin position="22"/>
        <end position="104"/>
    </location>
</feature>
<feature type="domain" description="DUF7782" evidence="7">
    <location>
        <begin position="390"/>
        <end position="501"/>
    </location>
</feature>
<keyword evidence="2" id="KW-0489">Methyltransferase</keyword>
<keyword evidence="3 8" id="KW-0808">Transferase</keyword>
<accession>A0A3A9WL07</accession>
<evidence type="ECO:0000256" key="1">
    <source>
        <dbReference type="ARBA" id="ARBA00006149"/>
    </source>
</evidence>
<dbReference type="InterPro" id="IPR029063">
    <property type="entry name" value="SAM-dependent_MTases_sf"/>
</dbReference>
<dbReference type="GO" id="GO:0032259">
    <property type="term" value="P:methylation"/>
    <property type="evidence" value="ECO:0007669"/>
    <property type="project" value="UniProtKB-KW"/>
</dbReference>
<dbReference type="InterPro" id="IPR002052">
    <property type="entry name" value="DNA_methylase_N6_adenine_CS"/>
</dbReference>
<dbReference type="InterPro" id="IPR056684">
    <property type="entry name" value="DUF7782"/>
</dbReference>
<reference evidence="10 11" key="1">
    <citation type="submission" date="2018-09" db="EMBL/GenBank/DDBJ databases">
        <title>Streptomyces sp. nov. DS1-2, an endophytic actinomycete isolated from roots of Dendrobium scabrilingue.</title>
        <authorList>
            <person name="Kuncharoen N."/>
            <person name="Kudo T."/>
            <person name="Ohkuma M."/>
            <person name="Yuki M."/>
            <person name="Tanasupawat S."/>
        </authorList>
    </citation>
    <scope>NUCLEOTIDE SEQUENCE [LARGE SCALE GENOMIC DNA]</scope>
    <source>
        <strain evidence="8 11">AZ1-7</strain>
        <strain evidence="9 10">DS1-2</strain>
    </source>
</reference>
<dbReference type="PANTHER" id="PTHR45875">
    <property type="entry name" value="METHYLTRANSFERASE N6AMT1"/>
    <property type="match status" value="1"/>
</dbReference>
<evidence type="ECO:0000259" key="7">
    <source>
        <dbReference type="Pfam" id="PF25004"/>
    </source>
</evidence>
<evidence type="ECO:0000256" key="4">
    <source>
        <dbReference type="ARBA" id="ARBA00022691"/>
    </source>
</evidence>
<dbReference type="EMBL" id="RBDY01000006">
    <property type="protein sequence ID" value="RKN24486.1"/>
    <property type="molecule type" value="Genomic_DNA"/>
</dbReference>
<dbReference type="RefSeq" id="WP_120696824.1">
    <property type="nucleotide sequence ID" value="NZ_RBDX01000006.1"/>
</dbReference>
<evidence type="ECO:0000313" key="11">
    <source>
        <dbReference type="Proteomes" id="UP000275024"/>
    </source>
</evidence>
<keyword evidence="10" id="KW-1185">Reference proteome</keyword>
<comment type="caution">
    <text evidence="8">The sequence shown here is derived from an EMBL/GenBank/DDBJ whole genome shotgun (WGS) entry which is preliminary data.</text>
</comment>
<evidence type="ECO:0000313" key="8">
    <source>
        <dbReference type="EMBL" id="RKN10144.1"/>
    </source>
</evidence>
<evidence type="ECO:0000256" key="2">
    <source>
        <dbReference type="ARBA" id="ARBA00022603"/>
    </source>
</evidence>
<dbReference type="GO" id="GO:0003676">
    <property type="term" value="F:nucleic acid binding"/>
    <property type="evidence" value="ECO:0007669"/>
    <property type="project" value="InterPro"/>
</dbReference>
<dbReference type="SUPFAM" id="SSF53335">
    <property type="entry name" value="S-adenosyl-L-methionine-dependent methyltransferases"/>
    <property type="match status" value="1"/>
</dbReference>
<dbReference type="EMBL" id="RBDX01000006">
    <property type="protein sequence ID" value="RKN10144.1"/>
    <property type="molecule type" value="Genomic_DNA"/>
</dbReference>
<dbReference type="Pfam" id="PF23186">
    <property type="entry name" value="DUF7059"/>
    <property type="match status" value="1"/>
</dbReference>
<evidence type="ECO:0000259" key="6">
    <source>
        <dbReference type="Pfam" id="PF23186"/>
    </source>
</evidence>
<dbReference type="InterPro" id="IPR052190">
    <property type="entry name" value="Euk-Arch_PrmC-MTase"/>
</dbReference>
<dbReference type="CDD" id="cd02440">
    <property type="entry name" value="AdoMet_MTases"/>
    <property type="match status" value="1"/>
</dbReference>
<gene>
    <name evidence="9" type="ORF">D7318_11505</name>
    <name evidence="8" type="ORF">D7319_10325</name>
</gene>
<sequence length="503" mass="52882">MRITPLPAPGPGTPRLREALLAASFTPAGLLERLGPTAHAALARGEHVPALAALRGDEGPLAAAVRLFLLGRPVAWKVAGGALPLEAALDDGWLEREGDEVRATVDVRPYASGDVSDAWIVSDAGGVPAATGAAGRPADVVLGAGGASATLAALTPRTPVGRVLDLGTGSGVQALHAARHAAHVTATDTNPRALRMASLTLALSDAPPAALREGSLFEPVSDAPPYDLIVSNPPFVISPARSGAGLTYRDGGLAGDELCRALVRRSADHLAHGGLCQLLANWEQVEGEDWRERLAGWVPPGCDAWIVRREEQDVAEYAELWLRDAGLHRGDRAAYEEAYAAWLDEFAARRVRAVGFGWITLRASGSERPSVRVEDWPHAVEQPLGRAVTGYFDRLDFLRCRDDAALLSSRYVLADGVVQEQVGAPGAEDPEHIVLRQRHGMMRAGAMDTVSAGFAGSCDGTLLASAILDAIASLLGEDPVTLRAGAGTWLRPLVEQGFLLPAG</sequence>
<name>A0A3A9WL07_9ACTN</name>
<evidence type="ECO:0000256" key="3">
    <source>
        <dbReference type="ARBA" id="ARBA00022679"/>
    </source>
</evidence>
<organism evidence="8 11">
    <name type="scientific">Streptomyces radicis</name>
    <dbReference type="NCBI Taxonomy" id="1750517"/>
    <lineage>
        <taxon>Bacteria</taxon>
        <taxon>Bacillati</taxon>
        <taxon>Actinomycetota</taxon>
        <taxon>Actinomycetes</taxon>
        <taxon>Kitasatosporales</taxon>
        <taxon>Streptomycetaceae</taxon>
        <taxon>Streptomyces</taxon>
    </lineage>
</organism>
<dbReference type="Gene3D" id="3.40.50.150">
    <property type="entry name" value="Vaccinia Virus protein VP39"/>
    <property type="match status" value="1"/>
</dbReference>
<dbReference type="GO" id="GO:0008757">
    <property type="term" value="F:S-adenosylmethionine-dependent methyltransferase activity"/>
    <property type="evidence" value="ECO:0007669"/>
    <property type="project" value="TreeGrafter"/>
</dbReference>
<dbReference type="AlphaFoldDB" id="A0A3A9WL07"/>
<dbReference type="PANTHER" id="PTHR45875:SF1">
    <property type="entry name" value="METHYLTRANSFERASE N6AMT1"/>
    <property type="match status" value="1"/>
</dbReference>
<proteinExistence type="inferred from homology"/>
<dbReference type="InterPro" id="IPR055487">
    <property type="entry name" value="DUF7059"/>
</dbReference>
<feature type="domain" description="Methyltransferase small" evidence="5">
    <location>
        <begin position="148"/>
        <end position="281"/>
    </location>
</feature>
<dbReference type="Pfam" id="PF25004">
    <property type="entry name" value="DUF7782"/>
    <property type="match status" value="1"/>
</dbReference>
<dbReference type="PROSITE" id="PS00092">
    <property type="entry name" value="N6_MTASE"/>
    <property type="match status" value="1"/>
</dbReference>
<comment type="similarity">
    <text evidence="1">Belongs to the eukaryotic/archaeal PrmC-related family.</text>
</comment>
<evidence type="ECO:0000259" key="5">
    <source>
        <dbReference type="Pfam" id="PF05175"/>
    </source>
</evidence>
<dbReference type="GO" id="GO:0008170">
    <property type="term" value="F:N-methyltransferase activity"/>
    <property type="evidence" value="ECO:0007669"/>
    <property type="project" value="UniProtKB-ARBA"/>
</dbReference>
<dbReference type="GO" id="GO:0035657">
    <property type="term" value="C:eRF1 methyltransferase complex"/>
    <property type="evidence" value="ECO:0007669"/>
    <property type="project" value="TreeGrafter"/>
</dbReference>
<dbReference type="GO" id="GO:0008276">
    <property type="term" value="F:protein methyltransferase activity"/>
    <property type="evidence" value="ECO:0007669"/>
    <property type="project" value="TreeGrafter"/>
</dbReference>
<evidence type="ECO:0000313" key="10">
    <source>
        <dbReference type="Proteomes" id="UP000268652"/>
    </source>
</evidence>
<dbReference type="Proteomes" id="UP000275024">
    <property type="component" value="Unassembled WGS sequence"/>
</dbReference>
<protein>
    <submittedName>
        <fullName evidence="8">Transferase</fullName>
    </submittedName>
</protein>
<dbReference type="Pfam" id="PF05175">
    <property type="entry name" value="MTS"/>
    <property type="match status" value="1"/>
</dbReference>
<dbReference type="InterPro" id="IPR007848">
    <property type="entry name" value="Small_mtfrase_dom"/>
</dbReference>
<evidence type="ECO:0000313" key="9">
    <source>
        <dbReference type="EMBL" id="RKN24486.1"/>
    </source>
</evidence>
<keyword evidence="4" id="KW-0949">S-adenosyl-L-methionine</keyword>